<dbReference type="SUPFAM" id="SSF51445">
    <property type="entry name" value="(Trans)glycosidases"/>
    <property type="match status" value="1"/>
</dbReference>
<dbReference type="OrthoDB" id="9780891at2"/>
<dbReference type="SUPFAM" id="SSF52317">
    <property type="entry name" value="Class I glutamine amidotransferase-like"/>
    <property type="match status" value="1"/>
</dbReference>
<comment type="caution">
    <text evidence="2">The sequence shown here is derived from an EMBL/GenBank/DDBJ whole genome shotgun (WGS) entry which is preliminary data.</text>
</comment>
<dbReference type="InterPro" id="IPR029062">
    <property type="entry name" value="Class_I_gatase-like"/>
</dbReference>
<organism evidence="2 3">
    <name type="scientific">Novipirellula artificiosorum</name>
    <dbReference type="NCBI Taxonomy" id="2528016"/>
    <lineage>
        <taxon>Bacteria</taxon>
        <taxon>Pseudomonadati</taxon>
        <taxon>Planctomycetota</taxon>
        <taxon>Planctomycetia</taxon>
        <taxon>Pirellulales</taxon>
        <taxon>Pirellulaceae</taxon>
        <taxon>Novipirellula</taxon>
    </lineage>
</organism>
<evidence type="ECO:0000313" key="2">
    <source>
        <dbReference type="EMBL" id="TWU42389.1"/>
    </source>
</evidence>
<dbReference type="CDD" id="cd03143">
    <property type="entry name" value="A4_beta-galactosidase_middle_domain"/>
    <property type="match status" value="1"/>
</dbReference>
<dbReference type="InterPro" id="IPR017853">
    <property type="entry name" value="GH"/>
</dbReference>
<evidence type="ECO:0000259" key="1">
    <source>
        <dbReference type="Pfam" id="PF08532"/>
    </source>
</evidence>
<accession>A0A5C6E5G3</accession>
<name>A0A5C6E5G3_9BACT</name>
<dbReference type="AlphaFoldDB" id="A0A5C6E5G3"/>
<dbReference type="Proteomes" id="UP000319143">
    <property type="component" value="Unassembled WGS sequence"/>
</dbReference>
<dbReference type="PROSITE" id="PS51318">
    <property type="entry name" value="TAT"/>
    <property type="match status" value="1"/>
</dbReference>
<sequence>MPSEPDRREFIKAGLAIGGTAALHGSLLSSSAAAQSDWAAEAFEQPFRQVHLDFHTSRFIEGVGNQFDADQFADTLVKAHVNSINCFGRCHHGFIYWDTKAFQERKHPHLSRPILNEQIEACHLRGIRVPIYFTVQWDYYTTRNHPEWLARNADGSVSGMPVEGTGFYQNLCVNTPYRDFLMEMVTDLFDTTPVDGLWPDIVKTLDCSCESCKKEMTDKGFDVGSQQDRMKFAAEMMKDFKQQMTQHIRSKSEKATVFYNAGHIGPDIRPFLDTYSHLEMESLPSGSWGYLHLPLTARFVRTLGKDYLGMTGKFHTSWGDFHSFKNQAALEFECFTMLSLGAKCCVGDQLHPNGQIDPVTYDLIGSVYERVEKKEPWCSKVKPITDIGVLTPEAFVEGRTPPPAMGVVRMLQEGRHLFNMVDSQSDWSGYKVMILPDVITVDDSLKQKLQQFLADGGSILATFESGLDPDKKFFALDALGVTKTGEGPREENGWAVRGRSFDRNQYAEYVVLSGDLGKGLPETEHVMYRSGLPVKAIGGATVLAECTKSYFDRQGDHFSSHRQTPSSGSTDGAAVVKQGHCIYFSHPLFTQYQTNAPKWCKVMFLNALKMLLPSAAIEVEGPSALTCTLNEQTAMSRQIVHLLHYVPERRGNDFDTIEDIVPLFDLAVSVRADRPITQARLVPEETVIDLRFENGRYHFVVPKVQGHQMIELC</sequence>
<dbReference type="Pfam" id="PF14871">
    <property type="entry name" value="GHL6"/>
    <property type="match status" value="1"/>
</dbReference>
<protein>
    <submittedName>
        <fullName evidence="2">Beta-galactosidase trimerization domain protein</fullName>
    </submittedName>
</protein>
<dbReference type="InterPro" id="IPR028212">
    <property type="entry name" value="GHL6"/>
</dbReference>
<proteinExistence type="predicted"/>
<keyword evidence="3" id="KW-1185">Reference proteome</keyword>
<evidence type="ECO:0000313" key="3">
    <source>
        <dbReference type="Proteomes" id="UP000319143"/>
    </source>
</evidence>
<feature type="domain" description="Beta-galactosidase trimerisation" evidence="1">
    <location>
        <begin position="420"/>
        <end position="468"/>
    </location>
</feature>
<dbReference type="GO" id="GO:0005975">
    <property type="term" value="P:carbohydrate metabolic process"/>
    <property type="evidence" value="ECO:0007669"/>
    <property type="project" value="InterPro"/>
</dbReference>
<dbReference type="Gene3D" id="3.40.50.880">
    <property type="match status" value="1"/>
</dbReference>
<dbReference type="RefSeq" id="WP_146524465.1">
    <property type="nucleotide sequence ID" value="NZ_SJPV01000001.1"/>
</dbReference>
<dbReference type="EMBL" id="SJPV01000001">
    <property type="protein sequence ID" value="TWU42389.1"/>
    <property type="molecule type" value="Genomic_DNA"/>
</dbReference>
<dbReference type="Pfam" id="PF08532">
    <property type="entry name" value="Glyco_hydro_42M"/>
    <property type="match status" value="1"/>
</dbReference>
<dbReference type="InterPro" id="IPR006311">
    <property type="entry name" value="TAT_signal"/>
</dbReference>
<dbReference type="InterPro" id="IPR013738">
    <property type="entry name" value="Beta_galactosidase_Trimer"/>
</dbReference>
<reference evidence="2 3" key="1">
    <citation type="submission" date="2019-02" db="EMBL/GenBank/DDBJ databases">
        <title>Deep-cultivation of Planctomycetes and their phenomic and genomic characterization uncovers novel biology.</title>
        <authorList>
            <person name="Wiegand S."/>
            <person name="Jogler M."/>
            <person name="Boedeker C."/>
            <person name="Pinto D."/>
            <person name="Vollmers J."/>
            <person name="Rivas-Marin E."/>
            <person name="Kohn T."/>
            <person name="Peeters S.H."/>
            <person name="Heuer A."/>
            <person name="Rast P."/>
            <person name="Oberbeckmann S."/>
            <person name="Bunk B."/>
            <person name="Jeske O."/>
            <person name="Meyerdierks A."/>
            <person name="Storesund J.E."/>
            <person name="Kallscheuer N."/>
            <person name="Luecker S."/>
            <person name="Lage O.M."/>
            <person name="Pohl T."/>
            <person name="Merkel B.J."/>
            <person name="Hornburger P."/>
            <person name="Mueller R.-W."/>
            <person name="Bruemmer F."/>
            <person name="Labrenz M."/>
            <person name="Spormann A.M."/>
            <person name="Op Den Camp H."/>
            <person name="Overmann J."/>
            <person name="Amann R."/>
            <person name="Jetten M.S.M."/>
            <person name="Mascher T."/>
            <person name="Medema M.H."/>
            <person name="Devos D.P."/>
            <person name="Kaster A.-K."/>
            <person name="Ovreas L."/>
            <person name="Rohde M."/>
            <person name="Galperin M.Y."/>
            <person name="Jogler C."/>
        </authorList>
    </citation>
    <scope>NUCLEOTIDE SEQUENCE [LARGE SCALE GENOMIC DNA]</scope>
    <source>
        <strain evidence="2 3">Poly41</strain>
    </source>
</reference>
<dbReference type="Gene3D" id="3.20.20.80">
    <property type="entry name" value="Glycosidases"/>
    <property type="match status" value="1"/>
</dbReference>
<gene>
    <name evidence="2" type="ORF">Poly41_06860</name>
</gene>
<dbReference type="GO" id="GO:0004565">
    <property type="term" value="F:beta-galactosidase activity"/>
    <property type="evidence" value="ECO:0007669"/>
    <property type="project" value="InterPro"/>
</dbReference>